<sequence>MKSNYSINEDILVLTLNLEDTKLDNFGIELLQIIRKKALHFVVFDLALFDVITSENISYIEKLISMLKLNDIDVIVCNFNVYSASILFHFIDEVSFKTELNIQKAVNAIKNIKKK</sequence>
<name>A0A4Q1AT02_9BACT</name>
<keyword evidence="2" id="KW-1185">Reference proteome</keyword>
<reference evidence="1 2" key="1">
    <citation type="submission" date="2017-09" db="EMBL/GenBank/DDBJ databases">
        <title>Genomics of the genus Arcobacter.</title>
        <authorList>
            <person name="Perez-Cataluna A."/>
            <person name="Figueras M.J."/>
            <person name="Salas-Masso N."/>
        </authorList>
    </citation>
    <scope>NUCLEOTIDE SEQUENCE [LARGE SCALE GENOMIC DNA]</scope>
    <source>
        <strain evidence="1 2">F156-34</strain>
    </source>
</reference>
<accession>A0A4Q1AT02</accession>
<proteinExistence type="predicted"/>
<evidence type="ECO:0008006" key="3">
    <source>
        <dbReference type="Google" id="ProtNLM"/>
    </source>
</evidence>
<protein>
    <recommendedName>
        <fullName evidence="3">STAS domain-containing protein</fullName>
    </recommendedName>
</protein>
<comment type="caution">
    <text evidence="1">The sequence shown here is derived from an EMBL/GenBank/DDBJ whole genome shotgun (WGS) entry which is preliminary data.</text>
</comment>
<dbReference type="InterPro" id="IPR036513">
    <property type="entry name" value="STAS_dom_sf"/>
</dbReference>
<dbReference type="RefSeq" id="WP_129062650.1">
    <property type="nucleotide sequence ID" value="NZ_NXIE01000007.1"/>
</dbReference>
<gene>
    <name evidence="1" type="ORF">CP965_13545</name>
</gene>
<evidence type="ECO:0000313" key="1">
    <source>
        <dbReference type="EMBL" id="RXK11559.1"/>
    </source>
</evidence>
<evidence type="ECO:0000313" key="2">
    <source>
        <dbReference type="Proteomes" id="UP000289718"/>
    </source>
</evidence>
<dbReference type="OrthoDB" id="5366009at2"/>
<dbReference type="EMBL" id="NXIE01000007">
    <property type="protein sequence ID" value="RXK11559.1"/>
    <property type="molecule type" value="Genomic_DNA"/>
</dbReference>
<dbReference type="Proteomes" id="UP000289718">
    <property type="component" value="Unassembled WGS sequence"/>
</dbReference>
<dbReference type="AlphaFoldDB" id="A0A4Q1AT02"/>
<organism evidence="1 2">
    <name type="scientific">Halarcobacter mediterraneus</name>
    <dbReference type="NCBI Taxonomy" id="2023153"/>
    <lineage>
        <taxon>Bacteria</taxon>
        <taxon>Pseudomonadati</taxon>
        <taxon>Campylobacterota</taxon>
        <taxon>Epsilonproteobacteria</taxon>
        <taxon>Campylobacterales</taxon>
        <taxon>Arcobacteraceae</taxon>
        <taxon>Halarcobacter</taxon>
    </lineage>
</organism>
<dbReference type="Gene3D" id="3.30.750.24">
    <property type="entry name" value="STAS domain"/>
    <property type="match status" value="1"/>
</dbReference>